<dbReference type="SUPFAM" id="SSF88946">
    <property type="entry name" value="Sigma2 domain of RNA polymerase sigma factors"/>
    <property type="match status" value="1"/>
</dbReference>
<evidence type="ECO:0000256" key="3">
    <source>
        <dbReference type="ARBA" id="ARBA00023082"/>
    </source>
</evidence>
<accession>A0ABQ6JH11</accession>
<evidence type="ECO:0000259" key="6">
    <source>
        <dbReference type="Pfam" id="PF08281"/>
    </source>
</evidence>
<comment type="caution">
    <text evidence="7">The sequence shown here is derived from an EMBL/GenBank/DDBJ whole genome shotgun (WGS) entry which is preliminary data.</text>
</comment>
<dbReference type="PANTHER" id="PTHR47756:SF2">
    <property type="entry name" value="BLL6612 PROTEIN"/>
    <property type="match status" value="1"/>
</dbReference>
<feature type="region of interest" description="Disordered" evidence="5">
    <location>
        <begin position="49"/>
        <end position="71"/>
    </location>
</feature>
<protein>
    <recommendedName>
        <fullName evidence="6">RNA polymerase sigma factor 70 region 4 type 2 domain-containing protein</fullName>
    </recommendedName>
</protein>
<dbReference type="EMBL" id="BSUZ01000001">
    <property type="protein sequence ID" value="GMA87522.1"/>
    <property type="molecule type" value="Genomic_DNA"/>
</dbReference>
<reference evidence="8" key="1">
    <citation type="journal article" date="2019" name="Int. J. Syst. Evol. Microbiol.">
        <title>The Global Catalogue of Microorganisms (GCM) 10K type strain sequencing project: providing services to taxonomists for standard genome sequencing and annotation.</title>
        <authorList>
            <consortium name="The Broad Institute Genomics Platform"/>
            <consortium name="The Broad Institute Genome Sequencing Center for Infectious Disease"/>
            <person name="Wu L."/>
            <person name="Ma J."/>
        </authorList>
    </citation>
    <scope>NUCLEOTIDE SEQUENCE [LARGE SCALE GENOMIC DNA]</scope>
    <source>
        <strain evidence="8">NBRC 108730</strain>
    </source>
</reference>
<keyword evidence="3" id="KW-0731">Sigma factor</keyword>
<evidence type="ECO:0000256" key="1">
    <source>
        <dbReference type="ARBA" id="ARBA00010641"/>
    </source>
</evidence>
<evidence type="ECO:0000256" key="5">
    <source>
        <dbReference type="SAM" id="MobiDB-lite"/>
    </source>
</evidence>
<dbReference type="Gene3D" id="1.10.10.10">
    <property type="entry name" value="Winged helix-like DNA-binding domain superfamily/Winged helix DNA-binding domain"/>
    <property type="match status" value="1"/>
</dbReference>
<proteinExistence type="inferred from homology"/>
<gene>
    <name evidence="7" type="ORF">GCM10025868_27720</name>
</gene>
<dbReference type="Proteomes" id="UP001157017">
    <property type="component" value="Unassembled WGS sequence"/>
</dbReference>
<dbReference type="InterPro" id="IPR013249">
    <property type="entry name" value="RNA_pol_sigma70_r4_t2"/>
</dbReference>
<evidence type="ECO:0000256" key="2">
    <source>
        <dbReference type="ARBA" id="ARBA00023015"/>
    </source>
</evidence>
<organism evidence="7 8">
    <name type="scientific">Angustibacter aerolatus</name>
    <dbReference type="NCBI Taxonomy" id="1162965"/>
    <lineage>
        <taxon>Bacteria</taxon>
        <taxon>Bacillati</taxon>
        <taxon>Actinomycetota</taxon>
        <taxon>Actinomycetes</taxon>
        <taxon>Kineosporiales</taxon>
        <taxon>Kineosporiaceae</taxon>
    </lineage>
</organism>
<feature type="domain" description="RNA polymerase sigma factor 70 region 4 type 2" evidence="6">
    <location>
        <begin position="111"/>
        <end position="162"/>
    </location>
</feature>
<evidence type="ECO:0000256" key="4">
    <source>
        <dbReference type="ARBA" id="ARBA00023163"/>
    </source>
</evidence>
<dbReference type="PANTHER" id="PTHR47756">
    <property type="entry name" value="BLL6612 PROTEIN-RELATED"/>
    <property type="match status" value="1"/>
</dbReference>
<keyword evidence="4" id="KW-0804">Transcription</keyword>
<feature type="region of interest" description="Disordered" evidence="5">
    <location>
        <begin position="193"/>
        <end position="230"/>
    </location>
</feature>
<dbReference type="InterPro" id="IPR013324">
    <property type="entry name" value="RNA_pol_sigma_r3/r4-like"/>
</dbReference>
<dbReference type="InterPro" id="IPR013325">
    <property type="entry name" value="RNA_pol_sigma_r2"/>
</dbReference>
<name>A0ABQ6JH11_9ACTN</name>
<dbReference type="Pfam" id="PF08281">
    <property type="entry name" value="Sigma70_r4_2"/>
    <property type="match status" value="1"/>
</dbReference>
<dbReference type="InterPro" id="IPR036388">
    <property type="entry name" value="WH-like_DNA-bd_sf"/>
</dbReference>
<evidence type="ECO:0000313" key="7">
    <source>
        <dbReference type="EMBL" id="GMA87522.1"/>
    </source>
</evidence>
<comment type="similarity">
    <text evidence="1">Belongs to the sigma-70 factor family. ECF subfamily.</text>
</comment>
<keyword evidence="2" id="KW-0805">Transcription regulation</keyword>
<sequence>MTAEGLGDVWRESAPHVLAALVRRFGDFDAAEDAAQEALLAATRQWPREGCPRTRPGGWSRSPRGAWSTGGAATVPAATASLREAVRTADALAVPAADADVGGRDDSLALLLLCCHPALSRPSQVALTLRAVGGLTTAQVARGFMVPEATAAQRISRAKATLRRVGAPFEVSGAAEPAGPGGCRGTGALPRVHRGAHVDDGSGAERPLARHRGDPAGAGAARAVARRRRA</sequence>
<evidence type="ECO:0000313" key="8">
    <source>
        <dbReference type="Proteomes" id="UP001157017"/>
    </source>
</evidence>
<dbReference type="SUPFAM" id="SSF88659">
    <property type="entry name" value="Sigma3 and sigma4 domains of RNA polymerase sigma factors"/>
    <property type="match status" value="1"/>
</dbReference>
<keyword evidence="8" id="KW-1185">Reference proteome</keyword>